<protein>
    <recommendedName>
        <fullName evidence="15">Secreted protein</fullName>
    </recommendedName>
</protein>
<feature type="chain" id="PRO_5036165861" description="Secreted protein" evidence="4">
    <location>
        <begin position="24"/>
        <end position="87"/>
    </location>
</feature>
<evidence type="ECO:0000313" key="14">
    <source>
        <dbReference type="Proteomes" id="UP000488956"/>
    </source>
</evidence>
<dbReference type="Proteomes" id="UP000488956">
    <property type="component" value="Unassembled WGS sequence"/>
</dbReference>
<evidence type="ECO:0000313" key="7">
    <source>
        <dbReference type="EMBL" id="KAE9097245.1"/>
    </source>
</evidence>
<evidence type="ECO:0000256" key="4">
    <source>
        <dbReference type="SAM" id="SignalP"/>
    </source>
</evidence>
<keyword evidence="4" id="KW-0732">Signal</keyword>
<comment type="similarity">
    <text evidence="1">Belongs to the bacterial ribosomal protein bL33 family.</text>
</comment>
<name>A0A6A3RJY8_9STRA</name>
<evidence type="ECO:0000256" key="1">
    <source>
        <dbReference type="ARBA" id="ARBA00007596"/>
    </source>
</evidence>
<accession>A0A6A3RJY8</accession>
<evidence type="ECO:0008006" key="15">
    <source>
        <dbReference type="Google" id="ProtNLM"/>
    </source>
</evidence>
<evidence type="ECO:0000313" key="10">
    <source>
        <dbReference type="Proteomes" id="UP000429523"/>
    </source>
</evidence>
<keyword evidence="3" id="KW-0687">Ribonucleoprotein</keyword>
<proteinExistence type="inferred from homology"/>
<dbReference type="EMBL" id="QXGF01001824">
    <property type="protein sequence ID" value="KAE8927575.1"/>
    <property type="molecule type" value="Genomic_DNA"/>
</dbReference>
<dbReference type="Proteomes" id="UP000441208">
    <property type="component" value="Unassembled WGS sequence"/>
</dbReference>
<evidence type="ECO:0000313" key="12">
    <source>
        <dbReference type="Proteomes" id="UP000441208"/>
    </source>
</evidence>
<dbReference type="EMBL" id="QXFY01002121">
    <property type="protein sequence ID" value="KAE9302693.1"/>
    <property type="molecule type" value="Genomic_DNA"/>
</dbReference>
<keyword evidence="2" id="KW-0689">Ribosomal protein</keyword>
<feature type="signal peptide" evidence="4">
    <location>
        <begin position="1"/>
        <end position="23"/>
    </location>
</feature>
<dbReference type="GO" id="GO:0006412">
    <property type="term" value="P:translation"/>
    <property type="evidence" value="ECO:0007669"/>
    <property type="project" value="InterPro"/>
</dbReference>
<reference evidence="10 11" key="1">
    <citation type="submission" date="2018-08" db="EMBL/GenBank/DDBJ databases">
        <title>Genomic investigation of the strawberry pathogen Phytophthora fragariae indicates pathogenicity is determined by transcriptional variation in three key races.</title>
        <authorList>
            <person name="Adams T.M."/>
            <person name="Armitage A.D."/>
            <person name="Sobczyk M.K."/>
            <person name="Bates H.J."/>
            <person name="Dunwell J.M."/>
            <person name="Nellist C.F."/>
            <person name="Harrison R.J."/>
        </authorList>
    </citation>
    <scope>NUCLEOTIDE SEQUENCE [LARGE SCALE GENOMIC DNA]</scope>
    <source>
        <strain evidence="8 11">A4</strain>
        <strain evidence="7 12">NOV-71</strain>
        <strain evidence="9 13">NOV-77</strain>
        <strain evidence="5 10">NOV-9</strain>
        <strain evidence="6 14">ONT-3</strain>
    </source>
</reference>
<dbReference type="GO" id="GO:0003735">
    <property type="term" value="F:structural constituent of ribosome"/>
    <property type="evidence" value="ECO:0007669"/>
    <property type="project" value="InterPro"/>
</dbReference>
<evidence type="ECO:0000256" key="3">
    <source>
        <dbReference type="ARBA" id="ARBA00023274"/>
    </source>
</evidence>
<dbReference type="Gene3D" id="2.20.28.120">
    <property type="entry name" value="Ribosomal protein L33"/>
    <property type="match status" value="1"/>
</dbReference>
<comment type="caution">
    <text evidence="7">The sequence shown here is derived from an EMBL/GenBank/DDBJ whole genome shotgun (WGS) entry which is preliminary data.</text>
</comment>
<dbReference type="EMBL" id="QXFX01001757">
    <property type="protein sequence ID" value="KAE9085214.1"/>
    <property type="molecule type" value="Genomic_DNA"/>
</dbReference>
<dbReference type="EMBL" id="QXGE01001707">
    <property type="protein sequence ID" value="KAE9289227.1"/>
    <property type="molecule type" value="Genomic_DNA"/>
</dbReference>
<dbReference type="EMBL" id="QXFZ01001088">
    <property type="protein sequence ID" value="KAE9097245.1"/>
    <property type="molecule type" value="Genomic_DNA"/>
</dbReference>
<dbReference type="NCBIfam" id="TIGR01023">
    <property type="entry name" value="rpmG_bact"/>
    <property type="match status" value="1"/>
</dbReference>
<dbReference type="Proteomes" id="UP000437068">
    <property type="component" value="Unassembled WGS sequence"/>
</dbReference>
<evidence type="ECO:0000313" key="9">
    <source>
        <dbReference type="EMBL" id="KAE9302693.1"/>
    </source>
</evidence>
<evidence type="ECO:0000313" key="5">
    <source>
        <dbReference type="EMBL" id="KAE8927575.1"/>
    </source>
</evidence>
<dbReference type="InterPro" id="IPR001705">
    <property type="entry name" value="Ribosomal_bL33"/>
</dbReference>
<evidence type="ECO:0000313" key="8">
    <source>
        <dbReference type="EMBL" id="KAE9289227.1"/>
    </source>
</evidence>
<dbReference type="AlphaFoldDB" id="A0A6A3RJY8"/>
<dbReference type="GO" id="GO:0005840">
    <property type="term" value="C:ribosome"/>
    <property type="evidence" value="ECO:0007669"/>
    <property type="project" value="UniProtKB-KW"/>
</dbReference>
<gene>
    <name evidence="8" type="ORF">PF001_g20144</name>
    <name evidence="7" type="ORF">PF007_g16690</name>
    <name evidence="9" type="ORF">PF008_g22427</name>
    <name evidence="5" type="ORF">PF009_g22260</name>
    <name evidence="6" type="ORF">PF010_g20546</name>
</gene>
<evidence type="ECO:0000313" key="6">
    <source>
        <dbReference type="EMBL" id="KAE9085214.1"/>
    </source>
</evidence>
<evidence type="ECO:0000313" key="13">
    <source>
        <dbReference type="Proteomes" id="UP000486351"/>
    </source>
</evidence>
<organism evidence="7 12">
    <name type="scientific">Phytophthora fragariae</name>
    <dbReference type="NCBI Taxonomy" id="53985"/>
    <lineage>
        <taxon>Eukaryota</taxon>
        <taxon>Sar</taxon>
        <taxon>Stramenopiles</taxon>
        <taxon>Oomycota</taxon>
        <taxon>Peronosporomycetes</taxon>
        <taxon>Peronosporales</taxon>
        <taxon>Peronosporaceae</taxon>
        <taxon>Phytophthora</taxon>
    </lineage>
</organism>
<dbReference type="Proteomes" id="UP000486351">
    <property type="component" value="Unassembled WGS sequence"/>
</dbReference>
<sequence>MLSAAGTGCVLFSLLWQLCPYECRLLTRRHFVCRFFYTTTKNPRNVTRKLSLRKVPERTLRFGCGEETLLTLSLMFCCSTTRLSGST</sequence>
<dbReference type="GO" id="GO:1990904">
    <property type="term" value="C:ribonucleoprotein complex"/>
    <property type="evidence" value="ECO:0007669"/>
    <property type="project" value="UniProtKB-KW"/>
</dbReference>
<evidence type="ECO:0000256" key="2">
    <source>
        <dbReference type="ARBA" id="ARBA00022980"/>
    </source>
</evidence>
<dbReference type="Proteomes" id="UP000429523">
    <property type="component" value="Unassembled WGS sequence"/>
</dbReference>
<dbReference type="InterPro" id="IPR038584">
    <property type="entry name" value="Ribosomal_bL33_sf"/>
</dbReference>
<dbReference type="GO" id="GO:0005737">
    <property type="term" value="C:cytoplasm"/>
    <property type="evidence" value="ECO:0007669"/>
    <property type="project" value="UniProtKB-ARBA"/>
</dbReference>
<evidence type="ECO:0000313" key="11">
    <source>
        <dbReference type="Proteomes" id="UP000437068"/>
    </source>
</evidence>